<evidence type="ECO:0000256" key="4">
    <source>
        <dbReference type="ARBA" id="ARBA00022692"/>
    </source>
</evidence>
<feature type="transmembrane region" description="Helical" evidence="14">
    <location>
        <begin position="37"/>
        <end position="60"/>
    </location>
</feature>
<comment type="subcellular location">
    <subcellularLocation>
        <location evidence="1 14">Cell membrane</location>
        <topology evidence="1 14">Multi-pass membrane protein</topology>
    </subcellularLocation>
</comment>
<keyword evidence="17" id="KW-1185">Reference proteome</keyword>
<accession>A0A3P8V262</accession>
<name>A0A3P8V262_CYNSE</name>
<evidence type="ECO:0000256" key="10">
    <source>
        <dbReference type="ARBA" id="ARBA00023170"/>
    </source>
</evidence>
<evidence type="ECO:0000256" key="13">
    <source>
        <dbReference type="RuleBase" id="RU000688"/>
    </source>
</evidence>
<evidence type="ECO:0000256" key="3">
    <source>
        <dbReference type="ARBA" id="ARBA00022606"/>
    </source>
</evidence>
<evidence type="ECO:0000256" key="14">
    <source>
        <dbReference type="RuleBase" id="RU363047"/>
    </source>
</evidence>
<sequence length="313" mass="35454">METLNSSQVVYSKACYTGTRFNSGLFSSYLPFGHLNYLYFTILAMIYTSIVVSNTCVIVVICMNRSLHEPMYLFLCSLFVNELYGSTALFPFLLIQVLSDVHTVPRSLCFLQVFCIHTYGNIEICNLAVMSYDRYVAICCPLQYNRRMTTLRALVFITVVWLDSFIKFLIPMSLNLRLTLCGNVINSVCCSNYAIVKLACSDTTVNNIYGLFGTVLSVVLPLFPMLFSYLRIFKVSGSKQTRQQKALSTCSPHLASLINFSCGAFCEVVQSRYDMSNIPNFLRVILSLYFLACQPLFNPVMYGLNLRQVCKLT</sequence>
<keyword evidence="4 13" id="KW-0812">Transmembrane</keyword>
<keyword evidence="7 13" id="KW-0297">G-protein coupled receptor</keyword>
<keyword evidence="12 13" id="KW-0807">Transducer</keyword>
<dbReference type="GO" id="GO:0004984">
    <property type="term" value="F:olfactory receptor activity"/>
    <property type="evidence" value="ECO:0007669"/>
    <property type="project" value="InterPro"/>
</dbReference>
<feature type="domain" description="G-protein coupled receptors family 1 profile" evidence="15">
    <location>
        <begin position="53"/>
        <end position="313"/>
    </location>
</feature>
<evidence type="ECO:0000256" key="5">
    <source>
        <dbReference type="ARBA" id="ARBA00022725"/>
    </source>
</evidence>
<dbReference type="PANTHER" id="PTHR26451:SF885">
    <property type="entry name" value="OLFACTORY RECEPTOR"/>
    <property type="match status" value="1"/>
</dbReference>
<evidence type="ECO:0000256" key="2">
    <source>
        <dbReference type="ARBA" id="ARBA00022475"/>
    </source>
</evidence>
<dbReference type="SUPFAM" id="SSF81321">
    <property type="entry name" value="Family A G protein-coupled receptor-like"/>
    <property type="match status" value="1"/>
</dbReference>
<dbReference type="PRINTS" id="PR00245">
    <property type="entry name" value="OLFACTORYR"/>
</dbReference>
<reference evidence="16" key="3">
    <citation type="submission" date="2025-09" db="UniProtKB">
        <authorList>
            <consortium name="Ensembl"/>
        </authorList>
    </citation>
    <scope>IDENTIFICATION</scope>
</reference>
<keyword evidence="2 14" id="KW-1003">Cell membrane</keyword>
<dbReference type="PRINTS" id="PR00237">
    <property type="entry name" value="GPCRRHODOPSN"/>
</dbReference>
<evidence type="ECO:0000256" key="8">
    <source>
        <dbReference type="ARBA" id="ARBA00023136"/>
    </source>
</evidence>
<dbReference type="InterPro" id="IPR000276">
    <property type="entry name" value="GPCR_Rhodpsn"/>
</dbReference>
<evidence type="ECO:0000313" key="17">
    <source>
        <dbReference type="Proteomes" id="UP000265120"/>
    </source>
</evidence>
<keyword evidence="5 14" id="KW-0552">Olfaction</keyword>
<dbReference type="Proteomes" id="UP000265120">
    <property type="component" value="Chromosome 8"/>
</dbReference>
<dbReference type="InterPro" id="IPR000725">
    <property type="entry name" value="Olfact_rcpt"/>
</dbReference>
<dbReference type="InterPro" id="IPR017452">
    <property type="entry name" value="GPCR_Rhodpsn_7TM"/>
</dbReference>
<reference evidence="16 17" key="1">
    <citation type="journal article" date="2014" name="Nat. Genet.">
        <title>Whole-genome sequence of a flatfish provides insights into ZW sex chromosome evolution and adaptation to a benthic lifestyle.</title>
        <authorList>
            <person name="Chen S."/>
            <person name="Zhang G."/>
            <person name="Shao C."/>
            <person name="Huang Q."/>
            <person name="Liu G."/>
            <person name="Zhang P."/>
            <person name="Song W."/>
            <person name="An N."/>
            <person name="Chalopin D."/>
            <person name="Volff J.N."/>
            <person name="Hong Y."/>
            <person name="Li Q."/>
            <person name="Sha Z."/>
            <person name="Zhou H."/>
            <person name="Xie M."/>
            <person name="Yu Q."/>
            <person name="Liu Y."/>
            <person name="Xiang H."/>
            <person name="Wang N."/>
            <person name="Wu K."/>
            <person name="Yang C."/>
            <person name="Zhou Q."/>
            <person name="Liao X."/>
            <person name="Yang L."/>
            <person name="Hu Q."/>
            <person name="Zhang J."/>
            <person name="Meng L."/>
            <person name="Jin L."/>
            <person name="Tian Y."/>
            <person name="Lian J."/>
            <person name="Yang J."/>
            <person name="Miao G."/>
            <person name="Liu S."/>
            <person name="Liang Z."/>
            <person name="Yan F."/>
            <person name="Li Y."/>
            <person name="Sun B."/>
            <person name="Zhang H."/>
            <person name="Zhang J."/>
            <person name="Zhu Y."/>
            <person name="Du M."/>
            <person name="Zhao Y."/>
            <person name="Schartl M."/>
            <person name="Tang Q."/>
            <person name="Wang J."/>
        </authorList>
    </citation>
    <scope>NUCLEOTIDE SEQUENCE</scope>
</reference>
<dbReference type="GO" id="GO:0005549">
    <property type="term" value="F:odorant binding"/>
    <property type="evidence" value="ECO:0007669"/>
    <property type="project" value="TreeGrafter"/>
</dbReference>
<dbReference type="InterPro" id="IPR052921">
    <property type="entry name" value="GPCR1_Superfamily_Member"/>
</dbReference>
<feature type="transmembrane region" description="Helical" evidence="14">
    <location>
        <begin position="150"/>
        <end position="170"/>
    </location>
</feature>
<proteinExistence type="inferred from homology"/>
<dbReference type="GeneTree" id="ENSGT00950000183048"/>
<evidence type="ECO:0000256" key="1">
    <source>
        <dbReference type="ARBA" id="ARBA00004651"/>
    </source>
</evidence>
<dbReference type="Ensembl" id="ENSCSET00000009598.1">
    <property type="protein sequence ID" value="ENSCSEP00000009488.1"/>
    <property type="gene ID" value="ENSCSEG00000006087.1"/>
</dbReference>
<dbReference type="AlphaFoldDB" id="A0A3P8V262"/>
<feature type="transmembrane region" description="Helical" evidence="14">
    <location>
        <begin position="208"/>
        <end position="230"/>
    </location>
</feature>
<keyword evidence="8 14" id="KW-0472">Membrane</keyword>
<evidence type="ECO:0000256" key="7">
    <source>
        <dbReference type="ARBA" id="ARBA00023040"/>
    </source>
</evidence>
<feature type="transmembrane region" description="Helical" evidence="14">
    <location>
        <begin position="280"/>
        <end position="297"/>
    </location>
</feature>
<dbReference type="InParanoid" id="A0A3P8V262"/>
<dbReference type="FunCoup" id="A0A3P8V262">
    <property type="interactions" value="195"/>
</dbReference>
<evidence type="ECO:0000313" key="16">
    <source>
        <dbReference type="Ensembl" id="ENSCSEP00000009488.1"/>
    </source>
</evidence>
<evidence type="ECO:0000256" key="6">
    <source>
        <dbReference type="ARBA" id="ARBA00022989"/>
    </source>
</evidence>
<dbReference type="PROSITE" id="PS00237">
    <property type="entry name" value="G_PROTEIN_RECEP_F1_1"/>
    <property type="match status" value="1"/>
</dbReference>
<organism evidence="16 17">
    <name type="scientific">Cynoglossus semilaevis</name>
    <name type="common">Tongue sole</name>
    <dbReference type="NCBI Taxonomy" id="244447"/>
    <lineage>
        <taxon>Eukaryota</taxon>
        <taxon>Metazoa</taxon>
        <taxon>Chordata</taxon>
        <taxon>Craniata</taxon>
        <taxon>Vertebrata</taxon>
        <taxon>Euteleostomi</taxon>
        <taxon>Actinopterygii</taxon>
        <taxon>Neopterygii</taxon>
        <taxon>Teleostei</taxon>
        <taxon>Neoteleostei</taxon>
        <taxon>Acanthomorphata</taxon>
        <taxon>Carangaria</taxon>
        <taxon>Pleuronectiformes</taxon>
        <taxon>Pleuronectoidei</taxon>
        <taxon>Cynoglossidae</taxon>
        <taxon>Cynoglossinae</taxon>
        <taxon>Cynoglossus</taxon>
    </lineage>
</organism>
<evidence type="ECO:0000256" key="9">
    <source>
        <dbReference type="ARBA" id="ARBA00023157"/>
    </source>
</evidence>
<evidence type="ECO:0000259" key="15">
    <source>
        <dbReference type="PROSITE" id="PS50262"/>
    </source>
</evidence>
<dbReference type="GO" id="GO:0004930">
    <property type="term" value="F:G protein-coupled receptor activity"/>
    <property type="evidence" value="ECO:0007669"/>
    <property type="project" value="UniProtKB-KW"/>
</dbReference>
<keyword evidence="6 14" id="KW-1133">Transmembrane helix</keyword>
<dbReference type="FunFam" id="1.20.1070.10:FF:000024">
    <property type="entry name" value="Olfactory receptor"/>
    <property type="match status" value="1"/>
</dbReference>
<protein>
    <recommendedName>
        <fullName evidence="14">Olfactory receptor</fullName>
    </recommendedName>
</protein>
<evidence type="ECO:0000256" key="12">
    <source>
        <dbReference type="ARBA" id="ARBA00023224"/>
    </source>
</evidence>
<dbReference type="Pfam" id="PF13853">
    <property type="entry name" value="7tm_4"/>
    <property type="match status" value="1"/>
</dbReference>
<keyword evidence="3 14" id="KW-0716">Sensory transduction</keyword>
<keyword evidence="11" id="KW-0325">Glycoprotein</keyword>
<evidence type="ECO:0000256" key="11">
    <source>
        <dbReference type="ARBA" id="ARBA00023180"/>
    </source>
</evidence>
<dbReference type="Gene3D" id="1.20.1070.10">
    <property type="entry name" value="Rhodopsin 7-helix transmembrane proteins"/>
    <property type="match status" value="1"/>
</dbReference>
<feature type="transmembrane region" description="Helical" evidence="14">
    <location>
        <begin position="110"/>
        <end position="129"/>
    </location>
</feature>
<dbReference type="PANTHER" id="PTHR26451">
    <property type="entry name" value="G_PROTEIN_RECEP_F1_2 DOMAIN-CONTAINING PROTEIN"/>
    <property type="match status" value="1"/>
</dbReference>
<dbReference type="GO" id="GO:0005886">
    <property type="term" value="C:plasma membrane"/>
    <property type="evidence" value="ECO:0007669"/>
    <property type="project" value="UniProtKB-SubCell"/>
</dbReference>
<dbReference type="PROSITE" id="PS50262">
    <property type="entry name" value="G_PROTEIN_RECEP_F1_2"/>
    <property type="match status" value="1"/>
</dbReference>
<comment type="similarity">
    <text evidence="13">Belongs to the G-protein coupled receptor 1 family.</text>
</comment>
<reference evidence="16" key="2">
    <citation type="submission" date="2025-08" db="UniProtKB">
        <authorList>
            <consortium name="Ensembl"/>
        </authorList>
    </citation>
    <scope>IDENTIFICATION</scope>
</reference>
<feature type="transmembrane region" description="Helical" evidence="14">
    <location>
        <begin position="72"/>
        <end position="98"/>
    </location>
</feature>
<keyword evidence="9" id="KW-1015">Disulfide bond</keyword>
<keyword evidence="10 13" id="KW-0675">Receptor</keyword>
<dbReference type="OMA" id="IHTYGSI"/>